<dbReference type="RefSeq" id="XP_010493462.1">
    <property type="nucleotide sequence ID" value="XM_010495160.2"/>
</dbReference>
<protein>
    <submittedName>
        <fullName evidence="11">Mitochondrial intermembrane space import and assembly protein 40</fullName>
    </submittedName>
</protein>
<proteinExistence type="predicted"/>
<dbReference type="GeneID" id="104770702"/>
<dbReference type="Gene3D" id="1.10.287.2900">
    <property type="match status" value="1"/>
</dbReference>
<evidence type="ECO:0000256" key="8">
    <source>
        <dbReference type="ARBA" id="ARBA00023284"/>
    </source>
</evidence>
<evidence type="ECO:0000313" key="11">
    <source>
        <dbReference type="RefSeq" id="XP_010493462.1"/>
    </source>
</evidence>
<evidence type="ECO:0000256" key="7">
    <source>
        <dbReference type="ARBA" id="ARBA00023157"/>
    </source>
</evidence>
<keyword evidence="4" id="KW-0560">Oxidoreductase</keyword>
<keyword evidence="8" id="KW-0676">Redox-active center</keyword>
<dbReference type="Proteomes" id="UP000694864">
    <property type="component" value="Chromosome 20"/>
</dbReference>
<feature type="region of interest" description="Disordered" evidence="9">
    <location>
        <begin position="1"/>
        <end position="65"/>
    </location>
</feature>
<feature type="region of interest" description="Disordered" evidence="9">
    <location>
        <begin position="123"/>
        <end position="166"/>
    </location>
</feature>
<evidence type="ECO:0000256" key="1">
    <source>
        <dbReference type="ARBA" id="ARBA00004173"/>
    </source>
</evidence>
<comment type="subcellular location">
    <subcellularLocation>
        <location evidence="1">Mitochondrion</location>
    </subcellularLocation>
</comment>
<organism evidence="10 11">
    <name type="scientific">Camelina sativa</name>
    <name type="common">False flax</name>
    <name type="synonym">Myagrum sativum</name>
    <dbReference type="NCBI Taxonomy" id="90675"/>
    <lineage>
        <taxon>Eukaryota</taxon>
        <taxon>Viridiplantae</taxon>
        <taxon>Streptophyta</taxon>
        <taxon>Embryophyta</taxon>
        <taxon>Tracheophyta</taxon>
        <taxon>Spermatophyta</taxon>
        <taxon>Magnoliopsida</taxon>
        <taxon>eudicotyledons</taxon>
        <taxon>Gunneridae</taxon>
        <taxon>Pentapetalae</taxon>
        <taxon>rosids</taxon>
        <taxon>malvids</taxon>
        <taxon>Brassicales</taxon>
        <taxon>Brassicaceae</taxon>
        <taxon>Camelineae</taxon>
        <taxon>Camelina</taxon>
    </lineage>
</organism>
<keyword evidence="2" id="KW-0813">Transport</keyword>
<keyword evidence="7" id="KW-1015">Disulfide bond</keyword>
<evidence type="ECO:0000313" key="10">
    <source>
        <dbReference type="Proteomes" id="UP000694864"/>
    </source>
</evidence>
<dbReference type="PANTHER" id="PTHR21622">
    <property type="entry name" value="COILED-COIL-HELIX-COILED-COIL-HELIX DOMAIN CONTAINING 4"/>
    <property type="match status" value="1"/>
</dbReference>
<evidence type="ECO:0000256" key="2">
    <source>
        <dbReference type="ARBA" id="ARBA00022448"/>
    </source>
</evidence>
<evidence type="ECO:0000256" key="3">
    <source>
        <dbReference type="ARBA" id="ARBA00022927"/>
    </source>
</evidence>
<reference evidence="11" key="2">
    <citation type="submission" date="2025-08" db="UniProtKB">
        <authorList>
            <consortium name="RefSeq"/>
        </authorList>
    </citation>
    <scope>IDENTIFICATION</scope>
    <source>
        <tissue evidence="11">Leaf</tissue>
    </source>
</reference>
<keyword evidence="5" id="KW-0811">Translocation</keyword>
<accession>A0ABM0Y034</accession>
<gene>
    <name evidence="11" type="primary">LOC104770702</name>
</gene>
<evidence type="ECO:0000256" key="5">
    <source>
        <dbReference type="ARBA" id="ARBA00023010"/>
    </source>
</evidence>
<feature type="compositionally biased region" description="Low complexity" evidence="9">
    <location>
        <begin position="9"/>
        <end position="28"/>
    </location>
</feature>
<sequence>MGQAQSDENSIPTTTTTTNTPSPSTNSPRDSHGDNTSLTSMDSLLAEAAAYGEDENENESLEAKAQRSLDCPCIADLRNGSCGSQFSEAFLCFLKSTAEEKGSDCVNPFIALQSCIKANPDAFSKSVTEDEEEKTEKKEEQPPVQDQRIIPPLWAKDPPRSNKSKL</sequence>
<keyword evidence="10" id="KW-1185">Reference proteome</keyword>
<dbReference type="PANTHER" id="PTHR21622:SF0">
    <property type="entry name" value="COILED-COIL-HELIX-COILED-COIL-HELIX DOMAIN CONTAINING 4"/>
    <property type="match status" value="1"/>
</dbReference>
<keyword evidence="6" id="KW-0496">Mitochondrion</keyword>
<evidence type="ECO:0000256" key="6">
    <source>
        <dbReference type="ARBA" id="ARBA00023128"/>
    </source>
</evidence>
<dbReference type="InterPro" id="IPR039289">
    <property type="entry name" value="CHCHD4"/>
</dbReference>
<evidence type="ECO:0000256" key="9">
    <source>
        <dbReference type="SAM" id="MobiDB-lite"/>
    </source>
</evidence>
<evidence type="ECO:0000256" key="4">
    <source>
        <dbReference type="ARBA" id="ARBA00023002"/>
    </source>
</evidence>
<name>A0ABM0Y034_CAMSA</name>
<reference evidence="10" key="1">
    <citation type="journal article" date="2014" name="Nat. Commun.">
        <title>The emerging biofuel crop Camelina sativa retains a highly undifferentiated hexaploid genome structure.</title>
        <authorList>
            <person name="Kagale S."/>
            <person name="Koh C."/>
            <person name="Nixon J."/>
            <person name="Bollina V."/>
            <person name="Clarke W.E."/>
            <person name="Tuteja R."/>
            <person name="Spillane C."/>
            <person name="Robinson S.J."/>
            <person name="Links M.G."/>
            <person name="Clarke C."/>
            <person name="Higgins E.E."/>
            <person name="Huebert T."/>
            <person name="Sharpe A.G."/>
            <person name="Parkin I.A."/>
        </authorList>
    </citation>
    <scope>NUCLEOTIDE SEQUENCE [LARGE SCALE GENOMIC DNA]</scope>
    <source>
        <strain evidence="10">cv. DH55</strain>
    </source>
</reference>
<keyword evidence="3" id="KW-0653">Protein transport</keyword>